<dbReference type="EMBL" id="AMQN01004375">
    <property type="status" value="NOT_ANNOTATED_CDS"/>
    <property type="molecule type" value="Genomic_DNA"/>
</dbReference>
<evidence type="ECO:0000256" key="1">
    <source>
        <dbReference type="SAM" id="MobiDB-lite"/>
    </source>
</evidence>
<dbReference type="AlphaFoldDB" id="R7VJN7"/>
<evidence type="ECO:0000313" key="4">
    <source>
        <dbReference type="Proteomes" id="UP000014760"/>
    </source>
</evidence>
<reference evidence="4" key="1">
    <citation type="submission" date="2012-12" db="EMBL/GenBank/DDBJ databases">
        <authorList>
            <person name="Hellsten U."/>
            <person name="Grimwood J."/>
            <person name="Chapman J.A."/>
            <person name="Shapiro H."/>
            <person name="Aerts A."/>
            <person name="Otillar R.P."/>
            <person name="Terry A.Y."/>
            <person name="Boore J.L."/>
            <person name="Simakov O."/>
            <person name="Marletaz F."/>
            <person name="Cho S.-J."/>
            <person name="Edsinger-Gonzales E."/>
            <person name="Havlak P."/>
            <person name="Kuo D.-H."/>
            <person name="Larsson T."/>
            <person name="Lv J."/>
            <person name="Arendt D."/>
            <person name="Savage R."/>
            <person name="Osoegawa K."/>
            <person name="de Jong P."/>
            <person name="Lindberg D.R."/>
            <person name="Seaver E.C."/>
            <person name="Weisblat D.A."/>
            <person name="Putnam N.H."/>
            <person name="Grigoriev I.V."/>
            <person name="Rokhsar D.S."/>
        </authorList>
    </citation>
    <scope>NUCLEOTIDE SEQUENCE</scope>
    <source>
        <strain evidence="4">I ESC-2004</strain>
    </source>
</reference>
<dbReference type="HOGENOM" id="CLU_1350031_0_0_1"/>
<dbReference type="EMBL" id="AMQN01004376">
    <property type="status" value="NOT_ANNOTATED_CDS"/>
    <property type="molecule type" value="Genomic_DNA"/>
</dbReference>
<name>R7VJN7_CAPTE</name>
<protein>
    <submittedName>
        <fullName evidence="2 3">Uncharacterized protein</fullName>
    </submittedName>
</protein>
<evidence type="ECO:0000313" key="3">
    <source>
        <dbReference type="EnsemblMetazoa" id="CapteP155984"/>
    </source>
</evidence>
<feature type="compositionally biased region" description="Basic and acidic residues" evidence="1">
    <location>
        <begin position="12"/>
        <end position="25"/>
    </location>
</feature>
<dbReference type="EMBL" id="KB293367">
    <property type="protein sequence ID" value="ELU16065.1"/>
    <property type="molecule type" value="Genomic_DNA"/>
</dbReference>
<keyword evidence="4" id="KW-1185">Reference proteome</keyword>
<reference evidence="3" key="3">
    <citation type="submission" date="2015-06" db="UniProtKB">
        <authorList>
            <consortium name="EnsemblMetazoa"/>
        </authorList>
    </citation>
    <scope>IDENTIFICATION</scope>
</reference>
<dbReference type="OrthoDB" id="10062522at2759"/>
<dbReference type="Proteomes" id="UP000014760">
    <property type="component" value="Unassembled WGS sequence"/>
</dbReference>
<reference evidence="2 4" key="2">
    <citation type="journal article" date="2013" name="Nature">
        <title>Insights into bilaterian evolution from three spiralian genomes.</title>
        <authorList>
            <person name="Simakov O."/>
            <person name="Marletaz F."/>
            <person name="Cho S.J."/>
            <person name="Edsinger-Gonzales E."/>
            <person name="Havlak P."/>
            <person name="Hellsten U."/>
            <person name="Kuo D.H."/>
            <person name="Larsson T."/>
            <person name="Lv J."/>
            <person name="Arendt D."/>
            <person name="Savage R."/>
            <person name="Osoegawa K."/>
            <person name="de Jong P."/>
            <person name="Grimwood J."/>
            <person name="Chapman J.A."/>
            <person name="Shapiro H."/>
            <person name="Aerts A."/>
            <person name="Otillar R.P."/>
            <person name="Terry A.Y."/>
            <person name="Boore J.L."/>
            <person name="Grigoriev I.V."/>
            <person name="Lindberg D.R."/>
            <person name="Seaver E.C."/>
            <person name="Weisblat D.A."/>
            <person name="Putnam N.H."/>
            <person name="Rokhsar D.S."/>
        </authorList>
    </citation>
    <scope>NUCLEOTIDE SEQUENCE</scope>
    <source>
        <strain evidence="2 4">I ESC-2004</strain>
    </source>
</reference>
<sequence length="203" mass="22621">MAAWGIPPEQSDQTKEADWPVEHGKSSGSGWGDATEGAWGSQWSEQQAENAAEEEAMEGEPAMASAASQPTCYAAQVTPEQFQQEARDFTRQEVNRLMSSPEYQTKITRCHLCWSVWFKRECSSSCLECGGFAMQRPCPICNGRCGAVWKRDVEMSHSHSKAHWDGECRLPPDQMRAFLAQHLVDYEGGEESLLDAMTDLHAS</sequence>
<evidence type="ECO:0000313" key="2">
    <source>
        <dbReference type="EMBL" id="ELU16065.1"/>
    </source>
</evidence>
<accession>R7VJN7</accession>
<dbReference type="EnsemblMetazoa" id="CapteT155984">
    <property type="protein sequence ID" value="CapteP155984"/>
    <property type="gene ID" value="CapteG155984"/>
</dbReference>
<dbReference type="OMA" id="YQRKIST"/>
<organism evidence="2">
    <name type="scientific">Capitella teleta</name>
    <name type="common">Polychaete worm</name>
    <dbReference type="NCBI Taxonomy" id="283909"/>
    <lineage>
        <taxon>Eukaryota</taxon>
        <taxon>Metazoa</taxon>
        <taxon>Spiralia</taxon>
        <taxon>Lophotrochozoa</taxon>
        <taxon>Annelida</taxon>
        <taxon>Polychaeta</taxon>
        <taxon>Sedentaria</taxon>
        <taxon>Scolecida</taxon>
        <taxon>Capitellidae</taxon>
        <taxon>Capitella</taxon>
    </lineage>
</organism>
<gene>
    <name evidence="2" type="ORF">CAPTEDRAFT_155984</name>
</gene>
<proteinExistence type="predicted"/>
<feature type="region of interest" description="Disordered" evidence="1">
    <location>
        <begin position="1"/>
        <end position="70"/>
    </location>
</feature>